<keyword evidence="1" id="KW-0812">Transmembrane</keyword>
<dbReference type="Proteomes" id="UP000322617">
    <property type="component" value="Chromosome"/>
</dbReference>
<evidence type="ECO:0000313" key="2">
    <source>
        <dbReference type="EMBL" id="BBM40809.1"/>
    </source>
</evidence>
<proteinExistence type="predicted"/>
<feature type="transmembrane region" description="Helical" evidence="1">
    <location>
        <begin position="124"/>
        <end position="145"/>
    </location>
</feature>
<dbReference type="OrthoDB" id="82393at2"/>
<feature type="transmembrane region" description="Helical" evidence="1">
    <location>
        <begin position="37"/>
        <end position="59"/>
    </location>
</feature>
<dbReference type="KEGG" id="lsz:JCM16776_1029"/>
<keyword evidence="3" id="KW-1185">Reference proteome</keyword>
<keyword evidence="1" id="KW-1133">Transmembrane helix</keyword>
<organism evidence="2 3">
    <name type="scientific">Leptotrichia shahii</name>
    <dbReference type="NCBI Taxonomy" id="157691"/>
    <lineage>
        <taxon>Bacteria</taxon>
        <taxon>Fusobacteriati</taxon>
        <taxon>Fusobacteriota</taxon>
        <taxon>Fusobacteriia</taxon>
        <taxon>Fusobacteriales</taxon>
        <taxon>Leptotrichiaceae</taxon>
        <taxon>Leptotrichia</taxon>
    </lineage>
</organism>
<dbReference type="AlphaFoldDB" id="A0A510JN84"/>
<gene>
    <name evidence="2" type="ORF">JCM16776_1029</name>
</gene>
<dbReference type="STRING" id="1122172.GCA_000373045_00381"/>
<feature type="transmembrane region" description="Helical" evidence="1">
    <location>
        <begin position="7"/>
        <end position="25"/>
    </location>
</feature>
<dbReference type="RefSeq" id="WP_018450002.1">
    <property type="nucleotide sequence ID" value="NZ_AP019827.1"/>
</dbReference>
<evidence type="ECO:0000256" key="1">
    <source>
        <dbReference type="SAM" id="Phobius"/>
    </source>
</evidence>
<protein>
    <submittedName>
        <fullName evidence="2">Uncharacterized protein</fullName>
    </submittedName>
</protein>
<sequence>MLFYKKITAIAASIFYIFVNCAFYNSIFHEYTNDKLFQMTTCFGIIEVFFWITLFFSIFQLEDKSVKKIDKTREEREKEAQRDMRDLVICFFIFMASLICVDISRVILTSSPYINDIASTVGSYTVFIGGTRILFIFSAIIFIFITASRRNALLIVISAINIIVSVMIWLDFDANITAIMRIIIAILAIIYYLKNDIIKFDKRNRISNRKN</sequence>
<reference evidence="2 3" key="1">
    <citation type="submission" date="2019-07" db="EMBL/GenBank/DDBJ databases">
        <title>Complete Genome Sequence of Leptotrichia shahii Strain JCM 16776.</title>
        <authorList>
            <person name="Watanabe S."/>
            <person name="Cui L."/>
        </authorList>
    </citation>
    <scope>NUCLEOTIDE SEQUENCE [LARGE SCALE GENOMIC DNA]</scope>
    <source>
        <strain evidence="2 3">JCM16776</strain>
    </source>
</reference>
<feature type="transmembrane region" description="Helical" evidence="1">
    <location>
        <begin position="152"/>
        <end position="170"/>
    </location>
</feature>
<keyword evidence="1" id="KW-0472">Membrane</keyword>
<feature type="transmembrane region" description="Helical" evidence="1">
    <location>
        <begin position="87"/>
        <end position="108"/>
    </location>
</feature>
<evidence type="ECO:0000313" key="3">
    <source>
        <dbReference type="Proteomes" id="UP000322617"/>
    </source>
</evidence>
<feature type="transmembrane region" description="Helical" evidence="1">
    <location>
        <begin position="176"/>
        <end position="193"/>
    </location>
</feature>
<name>A0A510JN84_9FUSO</name>
<accession>A0A510JN84</accession>
<dbReference type="EMBL" id="AP019827">
    <property type="protein sequence ID" value="BBM40809.1"/>
    <property type="molecule type" value="Genomic_DNA"/>
</dbReference>